<reference evidence="2" key="1">
    <citation type="journal article" date="2019" name="Int. J. Syst. Evol. Microbiol.">
        <title>The Global Catalogue of Microorganisms (GCM) 10K type strain sequencing project: providing services to taxonomists for standard genome sequencing and annotation.</title>
        <authorList>
            <consortium name="The Broad Institute Genomics Platform"/>
            <consortium name="The Broad Institute Genome Sequencing Center for Infectious Disease"/>
            <person name="Wu L."/>
            <person name="Ma J."/>
        </authorList>
    </citation>
    <scope>NUCLEOTIDE SEQUENCE [LARGE SCALE GENOMIC DNA]</scope>
    <source>
        <strain evidence="2">JCM 16929</strain>
    </source>
</reference>
<dbReference type="Proteomes" id="UP001501490">
    <property type="component" value="Unassembled WGS sequence"/>
</dbReference>
<comment type="caution">
    <text evidence="1">The sequence shown here is derived from an EMBL/GenBank/DDBJ whole genome shotgun (WGS) entry which is preliminary data.</text>
</comment>
<proteinExistence type="predicted"/>
<dbReference type="RefSeq" id="WP_344803647.1">
    <property type="nucleotide sequence ID" value="NZ_BAABAB010000013.1"/>
</dbReference>
<organism evidence="1 2">
    <name type="scientific">Microlunatus ginsengisoli</name>
    <dbReference type="NCBI Taxonomy" id="363863"/>
    <lineage>
        <taxon>Bacteria</taxon>
        <taxon>Bacillati</taxon>
        <taxon>Actinomycetota</taxon>
        <taxon>Actinomycetes</taxon>
        <taxon>Propionibacteriales</taxon>
        <taxon>Propionibacteriaceae</taxon>
        <taxon>Microlunatus</taxon>
    </lineage>
</organism>
<keyword evidence="2" id="KW-1185">Reference proteome</keyword>
<name>A0ABP6ZVT4_9ACTN</name>
<accession>A0ABP6ZVT4</accession>
<dbReference type="EMBL" id="BAABAB010000013">
    <property type="protein sequence ID" value="GAA3616549.1"/>
    <property type="molecule type" value="Genomic_DNA"/>
</dbReference>
<evidence type="ECO:0000313" key="2">
    <source>
        <dbReference type="Proteomes" id="UP001501490"/>
    </source>
</evidence>
<evidence type="ECO:0000313" key="1">
    <source>
        <dbReference type="EMBL" id="GAA3616549.1"/>
    </source>
</evidence>
<gene>
    <name evidence="1" type="ORF">GCM10022236_18330</name>
</gene>
<protein>
    <submittedName>
        <fullName evidence="1">Uncharacterized protein</fullName>
    </submittedName>
</protein>
<sequence>MTTLQDDADLKTLINTRRSLHAIAECLLAGPEFRASGEIALRITPGGFGTTAGPGIRFENGDLVATDGEHVPASGTYGAVAETLGIAFGAPEIGYADGSGASAEQRIELAPGHARRITDWFALGDAALRLFAPDQTPVLWPEHFDVAVVVAGHSFGCSPGDDSYQRPYAYVSARDNDGSEFFNVIFGALRDADELPTTADLVAFWREGLSRLAG</sequence>